<protein>
    <submittedName>
        <fullName evidence="1">Uncharacterized protein</fullName>
    </submittedName>
</protein>
<sequence>MYVFGGHPIDAEHEELCSGALEKAQEFYQQWNPDFLMFDPTTIAKYQHADFGTQAFNVRLLELVAASLHEIGVLLFQLGFRMHKGNIEAVTDWRIPDLGPDLVDVPPRPTLFGHHAYLDADIYPNGIADIVGYWAEDRILGGVTVFDRRTEVSLPGIQIPNVYFHSCRRLQTHRVYQLRHDQQEALLMFLLAETDSPLPEPNPLPILSDAENRVCVNSEFAIIHYGIY</sequence>
<proteinExistence type="predicted"/>
<reference evidence="1" key="1">
    <citation type="submission" date="2020-01" db="EMBL/GenBank/DDBJ databases">
        <title>Identification and distribution of gene clusters putatively required for synthesis of sphingolipid metabolism inhibitors in phylogenetically diverse species of the filamentous fungus Fusarium.</title>
        <authorList>
            <person name="Kim H.-S."/>
            <person name="Busman M."/>
            <person name="Brown D.W."/>
            <person name="Divon H."/>
            <person name="Uhlig S."/>
            <person name="Proctor R.H."/>
        </authorList>
    </citation>
    <scope>NUCLEOTIDE SEQUENCE</scope>
    <source>
        <strain evidence="1">NRRL 53441</strain>
    </source>
</reference>
<dbReference type="Proteomes" id="UP000605986">
    <property type="component" value="Unassembled WGS sequence"/>
</dbReference>
<name>A0A8H4JXS4_9HYPO</name>
<evidence type="ECO:0000313" key="2">
    <source>
        <dbReference type="Proteomes" id="UP000605986"/>
    </source>
</evidence>
<dbReference type="EMBL" id="JAADJG010000663">
    <property type="protein sequence ID" value="KAF4440225.1"/>
    <property type="molecule type" value="Genomic_DNA"/>
</dbReference>
<dbReference type="OrthoDB" id="5346581at2759"/>
<comment type="caution">
    <text evidence="1">The sequence shown here is derived from an EMBL/GenBank/DDBJ whole genome shotgun (WGS) entry which is preliminary data.</text>
</comment>
<dbReference type="AlphaFoldDB" id="A0A8H4JXS4"/>
<accession>A0A8H4JXS4</accession>
<evidence type="ECO:0000313" key="1">
    <source>
        <dbReference type="EMBL" id="KAF4440225.1"/>
    </source>
</evidence>
<keyword evidence="2" id="KW-1185">Reference proteome</keyword>
<organism evidence="1 2">
    <name type="scientific">Fusarium austroafricanum</name>
    <dbReference type="NCBI Taxonomy" id="2364996"/>
    <lineage>
        <taxon>Eukaryota</taxon>
        <taxon>Fungi</taxon>
        <taxon>Dikarya</taxon>
        <taxon>Ascomycota</taxon>
        <taxon>Pezizomycotina</taxon>
        <taxon>Sordariomycetes</taxon>
        <taxon>Hypocreomycetidae</taxon>
        <taxon>Hypocreales</taxon>
        <taxon>Nectriaceae</taxon>
        <taxon>Fusarium</taxon>
        <taxon>Fusarium concolor species complex</taxon>
    </lineage>
</organism>
<gene>
    <name evidence="1" type="ORF">F53441_12367</name>
</gene>